<evidence type="ECO:0000313" key="3">
    <source>
        <dbReference type="Proteomes" id="UP000825009"/>
    </source>
</evidence>
<evidence type="ECO:0000256" key="1">
    <source>
        <dbReference type="SAM" id="SignalP"/>
    </source>
</evidence>
<gene>
    <name evidence="2" type="ORF">KYE46_16680</name>
</gene>
<evidence type="ECO:0000313" key="2">
    <source>
        <dbReference type="EMBL" id="QXT39532.1"/>
    </source>
</evidence>
<reference evidence="2 3" key="1">
    <citation type="submission" date="2021-07" db="EMBL/GenBank/DDBJ databases">
        <title>A novel Jannaschia species isolated from marine dinoflagellate Ceratoperidinium margalefii.</title>
        <authorList>
            <person name="Jiang Y."/>
            <person name="Li Z."/>
        </authorList>
    </citation>
    <scope>NUCLEOTIDE SEQUENCE [LARGE SCALE GENOMIC DNA]</scope>
    <source>
        <strain evidence="2 3">J12C1-MA-4</strain>
    </source>
</reference>
<keyword evidence="1" id="KW-0732">Signal</keyword>
<proteinExistence type="predicted"/>
<keyword evidence="3" id="KW-1185">Reference proteome</keyword>
<dbReference type="KEGG" id="gce:KYE46_16680"/>
<feature type="signal peptide" evidence="1">
    <location>
        <begin position="1"/>
        <end position="23"/>
    </location>
</feature>
<dbReference type="AlphaFoldDB" id="A0A8F6YCT5"/>
<dbReference type="EMBL" id="CP079194">
    <property type="protein sequence ID" value="QXT39532.1"/>
    <property type="molecule type" value="Genomic_DNA"/>
</dbReference>
<organism evidence="2 3">
    <name type="scientific">Gymnodinialimonas ceratoperidinii</name>
    <dbReference type="NCBI Taxonomy" id="2856823"/>
    <lineage>
        <taxon>Bacteria</taxon>
        <taxon>Pseudomonadati</taxon>
        <taxon>Pseudomonadota</taxon>
        <taxon>Alphaproteobacteria</taxon>
        <taxon>Rhodobacterales</taxon>
        <taxon>Paracoccaceae</taxon>
        <taxon>Gymnodinialimonas</taxon>
    </lineage>
</organism>
<name>A0A8F6YCT5_9RHOB</name>
<dbReference type="RefSeq" id="WP_219002254.1">
    <property type="nucleotide sequence ID" value="NZ_CP079194.1"/>
</dbReference>
<sequence length="174" mass="18117">MGRHLSSLLAFLAVAATSPAASALTCALDFTVEVTQGVGLIRPGTRLPGSAEYTTTGQSIRQDGGAMAHLAQGSMSIGEGISGPIWTLITTSREHATDLVGVYAHHIEGLSYGGIHYVGPMALTLYGAPGSRPAPVPPITQAEWDQLDIRRSFSLHAPGDMLAGDVLDLSVLCH</sequence>
<protein>
    <submittedName>
        <fullName evidence="2">Uncharacterized protein</fullName>
    </submittedName>
</protein>
<dbReference type="Proteomes" id="UP000825009">
    <property type="component" value="Chromosome"/>
</dbReference>
<accession>A0A8F6YCT5</accession>
<feature type="chain" id="PRO_5034246489" evidence="1">
    <location>
        <begin position="24"/>
        <end position="174"/>
    </location>
</feature>